<reference evidence="1 2" key="1">
    <citation type="submission" date="2017-07" db="EMBL/GenBank/DDBJ databases">
        <title>Leptospira spp. isolated from tropical soils.</title>
        <authorList>
            <person name="Thibeaux R."/>
            <person name="Iraola G."/>
            <person name="Ferres I."/>
            <person name="Bierque E."/>
            <person name="Girault D."/>
            <person name="Soupe-Gilbert M.-E."/>
            <person name="Picardeau M."/>
            <person name="Goarant C."/>
        </authorList>
    </citation>
    <scope>NUCLEOTIDE SEQUENCE [LARGE SCALE GENOMIC DNA]</scope>
    <source>
        <strain evidence="1 2">FH2-B-D1</strain>
    </source>
</reference>
<name>A0ABX4NVS3_9LEPT</name>
<dbReference type="Proteomes" id="UP000232149">
    <property type="component" value="Unassembled WGS sequence"/>
</dbReference>
<evidence type="ECO:0000313" key="1">
    <source>
        <dbReference type="EMBL" id="PJZ60810.1"/>
    </source>
</evidence>
<organism evidence="1 2">
    <name type="scientific">Leptospira adleri</name>
    <dbReference type="NCBI Taxonomy" id="2023186"/>
    <lineage>
        <taxon>Bacteria</taxon>
        <taxon>Pseudomonadati</taxon>
        <taxon>Spirochaetota</taxon>
        <taxon>Spirochaetia</taxon>
        <taxon>Leptospirales</taxon>
        <taxon>Leptospiraceae</taxon>
        <taxon>Leptospira</taxon>
    </lineage>
</organism>
<dbReference type="EMBL" id="NPDU01000049">
    <property type="protein sequence ID" value="PJZ60810.1"/>
    <property type="molecule type" value="Genomic_DNA"/>
</dbReference>
<evidence type="ECO:0000313" key="2">
    <source>
        <dbReference type="Proteomes" id="UP000232149"/>
    </source>
</evidence>
<sequence length="82" mass="9840">MHQVLYTLERITLIKILFLYRLFRYFSSLFSIEKQLNQRNPIENSFRVYESCYRIYLSFNHDGDLGIHYIGGFQTTNIGCYG</sequence>
<protein>
    <submittedName>
        <fullName evidence="1">Uncharacterized protein</fullName>
    </submittedName>
</protein>
<accession>A0ABX4NVS3</accession>
<gene>
    <name evidence="1" type="ORF">CH376_16615</name>
</gene>
<comment type="caution">
    <text evidence="1">The sequence shown here is derived from an EMBL/GenBank/DDBJ whole genome shotgun (WGS) entry which is preliminary data.</text>
</comment>
<proteinExistence type="predicted"/>
<keyword evidence="2" id="KW-1185">Reference proteome</keyword>